<evidence type="ECO:0000313" key="2">
    <source>
        <dbReference type="Proteomes" id="UP001054837"/>
    </source>
</evidence>
<evidence type="ECO:0000313" key="1">
    <source>
        <dbReference type="EMBL" id="GIY43923.1"/>
    </source>
</evidence>
<gene>
    <name evidence="1" type="ORF">CDAR_611161</name>
</gene>
<reference evidence="1 2" key="1">
    <citation type="submission" date="2021-06" db="EMBL/GenBank/DDBJ databases">
        <title>Caerostris darwini draft genome.</title>
        <authorList>
            <person name="Kono N."/>
            <person name="Arakawa K."/>
        </authorList>
    </citation>
    <scope>NUCLEOTIDE SEQUENCE [LARGE SCALE GENOMIC DNA]</scope>
</reference>
<comment type="caution">
    <text evidence="1">The sequence shown here is derived from an EMBL/GenBank/DDBJ whole genome shotgun (WGS) entry which is preliminary data.</text>
</comment>
<organism evidence="1 2">
    <name type="scientific">Caerostris darwini</name>
    <dbReference type="NCBI Taxonomy" id="1538125"/>
    <lineage>
        <taxon>Eukaryota</taxon>
        <taxon>Metazoa</taxon>
        <taxon>Ecdysozoa</taxon>
        <taxon>Arthropoda</taxon>
        <taxon>Chelicerata</taxon>
        <taxon>Arachnida</taxon>
        <taxon>Araneae</taxon>
        <taxon>Araneomorphae</taxon>
        <taxon>Entelegynae</taxon>
        <taxon>Araneoidea</taxon>
        <taxon>Araneidae</taxon>
        <taxon>Caerostris</taxon>
    </lineage>
</organism>
<dbReference type="Proteomes" id="UP001054837">
    <property type="component" value="Unassembled WGS sequence"/>
</dbReference>
<sequence length="202" mass="23184">MRTPSSFAPFCELFNENLNDSSSSPRPPSPPTAGLRIPSKHRSALINPSGWKPPGLLDLRIHSRTVGFRQLHPKSRQAFRLRQGDAQDRFSVNELLNPFQFSFWEATGRVWLMSQSDKDSDLLIQIKIVTVVEQTWSEQTWRLCPMAHTKRCGKSLLERRTNLADFWNILMKQWQTHPITRATADAIRANITQTHKEVPLGL</sequence>
<dbReference type="EMBL" id="BPLQ01009431">
    <property type="protein sequence ID" value="GIY43923.1"/>
    <property type="molecule type" value="Genomic_DNA"/>
</dbReference>
<dbReference type="AlphaFoldDB" id="A0AAV4TIX3"/>
<keyword evidence="2" id="KW-1185">Reference proteome</keyword>
<protein>
    <submittedName>
        <fullName evidence="1">Uncharacterized protein</fullName>
    </submittedName>
</protein>
<accession>A0AAV4TIX3</accession>
<proteinExistence type="predicted"/>
<name>A0AAV4TIX3_9ARAC</name>